<name>A0A5J4V8F7_9EUKA</name>
<protein>
    <recommendedName>
        <fullName evidence="1">CBM20 domain-containing protein</fullName>
    </recommendedName>
</protein>
<dbReference type="EMBL" id="SNRW01008934">
    <property type="protein sequence ID" value="KAA6378768.1"/>
    <property type="molecule type" value="Genomic_DNA"/>
</dbReference>
<feature type="non-terminal residue" evidence="2">
    <location>
        <position position="1"/>
    </location>
</feature>
<proteinExistence type="predicted"/>
<dbReference type="Proteomes" id="UP000324800">
    <property type="component" value="Unassembled WGS sequence"/>
</dbReference>
<dbReference type="PROSITE" id="PS51166">
    <property type="entry name" value="CBM20"/>
    <property type="match status" value="1"/>
</dbReference>
<gene>
    <name evidence="2" type="ORF">EZS28_025703</name>
</gene>
<dbReference type="OrthoDB" id="6123450at2759"/>
<dbReference type="SUPFAM" id="SSF49452">
    <property type="entry name" value="Starch-binding domain-like"/>
    <property type="match status" value="1"/>
</dbReference>
<accession>A0A5J4V8F7</accession>
<comment type="caution">
    <text evidence="2">The sequence shown here is derived from an EMBL/GenBank/DDBJ whole genome shotgun (WGS) entry which is preliminary data.</text>
</comment>
<evidence type="ECO:0000313" key="2">
    <source>
        <dbReference type="EMBL" id="KAA6378768.1"/>
    </source>
</evidence>
<dbReference type="AlphaFoldDB" id="A0A5J4V8F7"/>
<dbReference type="Pfam" id="PF00686">
    <property type="entry name" value="CBM_20"/>
    <property type="match status" value="1"/>
</dbReference>
<feature type="domain" description="CBM20" evidence="1">
    <location>
        <begin position="1"/>
        <end position="99"/>
    </location>
</feature>
<dbReference type="InterPro" id="IPR013784">
    <property type="entry name" value="Carb-bd-like_fold"/>
</dbReference>
<dbReference type="InterPro" id="IPR013783">
    <property type="entry name" value="Ig-like_fold"/>
</dbReference>
<dbReference type="GO" id="GO:2001070">
    <property type="term" value="F:starch binding"/>
    <property type="evidence" value="ECO:0007669"/>
    <property type="project" value="InterPro"/>
</dbReference>
<evidence type="ECO:0000313" key="3">
    <source>
        <dbReference type="Proteomes" id="UP000324800"/>
    </source>
</evidence>
<sequence length="124" mass="14377">QFVLCGILPSPEKKVVILGNQSQLGNWNDQYIESCKLTLKDDSSFESDIFEFPPNETIEFKFIQLDDQPIWESGDNRILVIDRNFHRKGIILIECIWNDICEINITESSLQNNSGNNWELVEDN</sequence>
<reference evidence="2 3" key="1">
    <citation type="submission" date="2019-03" db="EMBL/GenBank/DDBJ databases">
        <title>Single cell metagenomics reveals metabolic interactions within the superorganism composed of flagellate Streblomastix strix and complex community of Bacteroidetes bacteria on its surface.</title>
        <authorList>
            <person name="Treitli S.C."/>
            <person name="Kolisko M."/>
            <person name="Husnik F."/>
            <person name="Keeling P."/>
            <person name="Hampl V."/>
        </authorList>
    </citation>
    <scope>NUCLEOTIDE SEQUENCE [LARGE SCALE GENOMIC DNA]</scope>
    <source>
        <strain evidence="2">ST1C</strain>
    </source>
</reference>
<dbReference type="Gene3D" id="2.60.40.10">
    <property type="entry name" value="Immunoglobulins"/>
    <property type="match status" value="1"/>
</dbReference>
<evidence type="ECO:0000259" key="1">
    <source>
        <dbReference type="PROSITE" id="PS51166"/>
    </source>
</evidence>
<dbReference type="InterPro" id="IPR002044">
    <property type="entry name" value="CBM20"/>
</dbReference>
<organism evidence="2 3">
    <name type="scientific">Streblomastix strix</name>
    <dbReference type="NCBI Taxonomy" id="222440"/>
    <lineage>
        <taxon>Eukaryota</taxon>
        <taxon>Metamonada</taxon>
        <taxon>Preaxostyla</taxon>
        <taxon>Oxymonadida</taxon>
        <taxon>Streblomastigidae</taxon>
        <taxon>Streblomastix</taxon>
    </lineage>
</organism>